<dbReference type="AlphaFoldDB" id="A0A067JG36"/>
<name>A0A067JG36_JATCU</name>
<evidence type="ECO:0000313" key="3">
    <source>
        <dbReference type="Proteomes" id="UP000027138"/>
    </source>
</evidence>
<reference evidence="2 3" key="1">
    <citation type="journal article" date="2014" name="PLoS ONE">
        <title>Global Analysis of Gene Expression Profiles in Physic Nut (Jatropha curcas L.) Seedlings Exposed to Salt Stress.</title>
        <authorList>
            <person name="Zhang L."/>
            <person name="Zhang C."/>
            <person name="Wu P."/>
            <person name="Chen Y."/>
            <person name="Li M."/>
            <person name="Jiang H."/>
            <person name="Wu G."/>
        </authorList>
    </citation>
    <scope>NUCLEOTIDE SEQUENCE [LARGE SCALE GENOMIC DNA]</scope>
    <source>
        <strain evidence="3">cv. GZQX0401</strain>
        <tissue evidence="2">Young leaves</tissue>
    </source>
</reference>
<feature type="compositionally biased region" description="Basic and acidic residues" evidence="1">
    <location>
        <begin position="1"/>
        <end position="23"/>
    </location>
</feature>
<proteinExistence type="predicted"/>
<feature type="region of interest" description="Disordered" evidence="1">
    <location>
        <begin position="1"/>
        <end position="44"/>
    </location>
</feature>
<sequence length="84" mass="9149">MANDSTERLNMEGQENNHGEAKKTTMVRPTKNPHSPPPTTTDPQVVATLSQAYSLFTTMLKCLLENPLPIGEPVPPTRPANPPT</sequence>
<protein>
    <submittedName>
        <fullName evidence="2">Uncharacterized protein</fullName>
    </submittedName>
</protein>
<evidence type="ECO:0000313" key="2">
    <source>
        <dbReference type="EMBL" id="KDP21718.1"/>
    </source>
</evidence>
<dbReference type="EMBL" id="KK915597">
    <property type="protein sequence ID" value="KDP21718.1"/>
    <property type="molecule type" value="Genomic_DNA"/>
</dbReference>
<accession>A0A067JG36</accession>
<gene>
    <name evidence="2" type="ORF">JCGZ_03660</name>
</gene>
<dbReference type="Proteomes" id="UP000027138">
    <property type="component" value="Unassembled WGS sequence"/>
</dbReference>
<evidence type="ECO:0000256" key="1">
    <source>
        <dbReference type="SAM" id="MobiDB-lite"/>
    </source>
</evidence>
<keyword evidence="3" id="KW-1185">Reference proteome</keyword>
<organism evidence="2 3">
    <name type="scientific">Jatropha curcas</name>
    <name type="common">Barbados nut</name>
    <dbReference type="NCBI Taxonomy" id="180498"/>
    <lineage>
        <taxon>Eukaryota</taxon>
        <taxon>Viridiplantae</taxon>
        <taxon>Streptophyta</taxon>
        <taxon>Embryophyta</taxon>
        <taxon>Tracheophyta</taxon>
        <taxon>Spermatophyta</taxon>
        <taxon>Magnoliopsida</taxon>
        <taxon>eudicotyledons</taxon>
        <taxon>Gunneridae</taxon>
        <taxon>Pentapetalae</taxon>
        <taxon>rosids</taxon>
        <taxon>fabids</taxon>
        <taxon>Malpighiales</taxon>
        <taxon>Euphorbiaceae</taxon>
        <taxon>Crotonoideae</taxon>
        <taxon>Jatropheae</taxon>
        <taxon>Jatropha</taxon>
    </lineage>
</organism>